<dbReference type="EMBL" id="CNFT01002970">
    <property type="protein sequence ID" value="CKU66550.1"/>
    <property type="molecule type" value="Genomic_DNA"/>
</dbReference>
<dbReference type="Proteomes" id="UP000050164">
    <property type="component" value="Unassembled WGS sequence"/>
</dbReference>
<sequence>MNDIAGLANIGTDMVKKGNFVWLITMRFHPLWFVYNNQVLILINFLH</sequence>
<organism evidence="1 2">
    <name type="scientific">Mycobacterium tuberculosis</name>
    <dbReference type="NCBI Taxonomy" id="1773"/>
    <lineage>
        <taxon>Bacteria</taxon>
        <taxon>Bacillati</taxon>
        <taxon>Actinomycetota</taxon>
        <taxon>Actinomycetes</taxon>
        <taxon>Mycobacteriales</taxon>
        <taxon>Mycobacteriaceae</taxon>
        <taxon>Mycobacterium</taxon>
        <taxon>Mycobacterium tuberculosis complex</taxon>
    </lineage>
</organism>
<protein>
    <submittedName>
        <fullName evidence="1">Uncharacterized protein</fullName>
    </submittedName>
</protein>
<accession>A0A655ASC0</accession>
<gene>
    <name evidence="1" type="ORF">ERS027659_05270</name>
</gene>
<evidence type="ECO:0000313" key="1">
    <source>
        <dbReference type="EMBL" id="CKU66550.1"/>
    </source>
</evidence>
<dbReference type="AlphaFoldDB" id="A0A655ASC0"/>
<evidence type="ECO:0000313" key="2">
    <source>
        <dbReference type="Proteomes" id="UP000050164"/>
    </source>
</evidence>
<proteinExistence type="predicted"/>
<name>A0A655ASC0_MYCTX</name>
<reference evidence="1 2" key="1">
    <citation type="submission" date="2015-03" db="EMBL/GenBank/DDBJ databases">
        <authorList>
            <consortium name="Pathogen Informatics"/>
        </authorList>
    </citation>
    <scope>NUCLEOTIDE SEQUENCE [LARGE SCALE GENOMIC DNA]</scope>
    <source>
        <strain evidence="1 2">Bir 185</strain>
    </source>
</reference>